<sequence>MLSYHRVLAAFGRSVNDKTLECNCDVHPWEITVNGENWPGKIRLIGFVDVFFVIAYSANDCFMKGVIIYKDPKALGLLDGLRVPEPAKSDAGNDKLWDEYGYYYDSSDSGFDTDSDEDRDENTEGSMKGKHQKQQNRRVKFQARSVYTASSLGHEISLKATFSTSSIQTYTVKVDRPASWAMSRRMKRALKTHGVFRLVQDALRAGIITHGQMMGHVTGLLFTGGRFTDTVSRAFQATSGDSAQRHTLSNDNI</sequence>
<protein>
    <submittedName>
        <fullName evidence="2">Uncharacterized protein</fullName>
    </submittedName>
</protein>
<dbReference type="GeneID" id="36527565"/>
<evidence type="ECO:0000313" key="3">
    <source>
        <dbReference type="Proteomes" id="UP000234585"/>
    </source>
</evidence>
<feature type="compositionally biased region" description="Acidic residues" evidence="1">
    <location>
        <begin position="111"/>
        <end position="123"/>
    </location>
</feature>
<evidence type="ECO:0000313" key="2">
    <source>
        <dbReference type="EMBL" id="PLB42527.1"/>
    </source>
</evidence>
<proteinExistence type="predicted"/>
<accession>A0A2I2FPG3</accession>
<feature type="compositionally biased region" description="Basic residues" evidence="1">
    <location>
        <begin position="128"/>
        <end position="138"/>
    </location>
</feature>
<dbReference type="EMBL" id="KZ559117">
    <property type="protein sequence ID" value="PLB42527.1"/>
    <property type="molecule type" value="Genomic_DNA"/>
</dbReference>
<dbReference type="RefSeq" id="XP_024676539.1">
    <property type="nucleotide sequence ID" value="XM_024820405.1"/>
</dbReference>
<name>A0A2I2FPG3_ASPCN</name>
<dbReference type="AlphaFoldDB" id="A0A2I2FPG3"/>
<keyword evidence="3" id="KW-1185">Reference proteome</keyword>
<reference evidence="2 3" key="1">
    <citation type="submission" date="2017-12" db="EMBL/GenBank/DDBJ databases">
        <authorList>
            <consortium name="DOE Joint Genome Institute"/>
            <person name="Haridas S."/>
            <person name="Kjaerbolling I."/>
            <person name="Vesth T.C."/>
            <person name="Frisvad J.C."/>
            <person name="Nybo J.L."/>
            <person name="Theobald S."/>
            <person name="Kuo A."/>
            <person name="Bowyer P."/>
            <person name="Matsuda Y."/>
            <person name="Mondo S."/>
            <person name="Lyhne E.K."/>
            <person name="Kogle M.E."/>
            <person name="Clum A."/>
            <person name="Lipzen A."/>
            <person name="Salamov A."/>
            <person name="Ngan C.Y."/>
            <person name="Daum C."/>
            <person name="Chiniquy J."/>
            <person name="Barry K."/>
            <person name="LaButti K."/>
            <person name="Simmons B.A."/>
            <person name="Magnuson J.K."/>
            <person name="Mortensen U.H."/>
            <person name="Larsen T.O."/>
            <person name="Grigoriev I.V."/>
            <person name="Baker S.E."/>
            <person name="Andersen M.R."/>
            <person name="Nordberg H.P."/>
            <person name="Cantor M.N."/>
            <person name="Hua S.X."/>
        </authorList>
    </citation>
    <scope>NUCLEOTIDE SEQUENCE [LARGE SCALE GENOMIC DNA]</scope>
    <source>
        <strain evidence="2 3">CBS 102.13</strain>
    </source>
</reference>
<feature type="region of interest" description="Disordered" evidence="1">
    <location>
        <begin position="108"/>
        <end position="138"/>
    </location>
</feature>
<dbReference type="OrthoDB" id="5227693at2759"/>
<dbReference type="Proteomes" id="UP000234585">
    <property type="component" value="Unassembled WGS sequence"/>
</dbReference>
<organism evidence="2 3">
    <name type="scientific">Aspergillus candidus</name>
    <dbReference type="NCBI Taxonomy" id="41067"/>
    <lineage>
        <taxon>Eukaryota</taxon>
        <taxon>Fungi</taxon>
        <taxon>Dikarya</taxon>
        <taxon>Ascomycota</taxon>
        <taxon>Pezizomycotina</taxon>
        <taxon>Eurotiomycetes</taxon>
        <taxon>Eurotiomycetidae</taxon>
        <taxon>Eurotiales</taxon>
        <taxon>Aspergillaceae</taxon>
        <taxon>Aspergillus</taxon>
        <taxon>Aspergillus subgen. Circumdati</taxon>
    </lineage>
</organism>
<evidence type="ECO:0000256" key="1">
    <source>
        <dbReference type="SAM" id="MobiDB-lite"/>
    </source>
</evidence>
<gene>
    <name evidence="2" type="ORF">BDW47DRAFT_97349</name>
</gene>